<organism evidence="1 2">
    <name type="scientific">Cetraspora pellucida</name>
    <dbReference type="NCBI Taxonomy" id="1433469"/>
    <lineage>
        <taxon>Eukaryota</taxon>
        <taxon>Fungi</taxon>
        <taxon>Fungi incertae sedis</taxon>
        <taxon>Mucoromycota</taxon>
        <taxon>Glomeromycotina</taxon>
        <taxon>Glomeromycetes</taxon>
        <taxon>Diversisporales</taxon>
        <taxon>Gigasporaceae</taxon>
        <taxon>Cetraspora</taxon>
    </lineage>
</organism>
<feature type="non-terminal residue" evidence="1">
    <location>
        <position position="1"/>
    </location>
</feature>
<dbReference type="Proteomes" id="UP000789759">
    <property type="component" value="Unassembled WGS sequence"/>
</dbReference>
<dbReference type="OrthoDB" id="10611410at2759"/>
<protein>
    <submittedName>
        <fullName evidence="1">2037_t:CDS:1</fullName>
    </submittedName>
</protein>
<dbReference type="EMBL" id="CAJVQA010066350">
    <property type="protein sequence ID" value="CAG8831516.1"/>
    <property type="molecule type" value="Genomic_DNA"/>
</dbReference>
<sequence>DGNIYTFTELIDNISALLVELEFFDENFGFSDRFLSKTSLLLPDHFEE</sequence>
<comment type="caution">
    <text evidence="1">The sequence shown here is derived from an EMBL/GenBank/DDBJ whole genome shotgun (WGS) entry which is preliminary data.</text>
</comment>
<feature type="non-terminal residue" evidence="1">
    <location>
        <position position="48"/>
    </location>
</feature>
<name>A0A9N9PM53_9GLOM</name>
<proteinExistence type="predicted"/>
<dbReference type="AlphaFoldDB" id="A0A9N9PM53"/>
<gene>
    <name evidence="1" type="ORF">CPELLU_LOCUS20745</name>
</gene>
<reference evidence="1" key="1">
    <citation type="submission" date="2021-06" db="EMBL/GenBank/DDBJ databases">
        <authorList>
            <person name="Kallberg Y."/>
            <person name="Tangrot J."/>
            <person name="Rosling A."/>
        </authorList>
    </citation>
    <scope>NUCLEOTIDE SEQUENCE</scope>
    <source>
        <strain evidence="1">FL966</strain>
    </source>
</reference>
<evidence type="ECO:0000313" key="1">
    <source>
        <dbReference type="EMBL" id="CAG8831516.1"/>
    </source>
</evidence>
<evidence type="ECO:0000313" key="2">
    <source>
        <dbReference type="Proteomes" id="UP000789759"/>
    </source>
</evidence>
<accession>A0A9N9PM53</accession>
<keyword evidence="2" id="KW-1185">Reference proteome</keyword>